<dbReference type="SUPFAM" id="SSF56542">
    <property type="entry name" value="Substrate-binding domain of HMG-CoA reductase"/>
    <property type="match status" value="1"/>
</dbReference>
<dbReference type="PROSITE" id="PS50065">
    <property type="entry name" value="HMG_COA_REDUCTASE_4"/>
    <property type="match status" value="1"/>
</dbReference>
<name>A0AAD6ZKY5_9AGAR</name>
<dbReference type="Pfam" id="PF00368">
    <property type="entry name" value="HMG-CoA_red"/>
    <property type="match status" value="1"/>
</dbReference>
<reference evidence="1" key="1">
    <citation type="submission" date="2023-03" db="EMBL/GenBank/DDBJ databases">
        <title>Massive genome expansion in bonnet fungi (Mycena s.s.) driven by repeated elements and novel gene families across ecological guilds.</title>
        <authorList>
            <consortium name="Lawrence Berkeley National Laboratory"/>
            <person name="Harder C.B."/>
            <person name="Miyauchi S."/>
            <person name="Viragh M."/>
            <person name="Kuo A."/>
            <person name="Thoen E."/>
            <person name="Andreopoulos B."/>
            <person name="Lu D."/>
            <person name="Skrede I."/>
            <person name="Drula E."/>
            <person name="Henrissat B."/>
            <person name="Morin E."/>
            <person name="Kohler A."/>
            <person name="Barry K."/>
            <person name="LaButti K."/>
            <person name="Morin E."/>
            <person name="Salamov A."/>
            <person name="Lipzen A."/>
            <person name="Mereny Z."/>
            <person name="Hegedus B."/>
            <person name="Baldrian P."/>
            <person name="Stursova M."/>
            <person name="Weitz H."/>
            <person name="Taylor A."/>
            <person name="Grigoriev I.V."/>
            <person name="Nagy L.G."/>
            <person name="Martin F."/>
            <person name="Kauserud H."/>
        </authorList>
    </citation>
    <scope>NUCLEOTIDE SEQUENCE</scope>
    <source>
        <strain evidence="1">CBHHK002</strain>
    </source>
</reference>
<evidence type="ECO:0000313" key="2">
    <source>
        <dbReference type="Proteomes" id="UP001218218"/>
    </source>
</evidence>
<dbReference type="AlphaFoldDB" id="A0AAD6ZKY5"/>
<dbReference type="InterPro" id="IPR009029">
    <property type="entry name" value="HMG_CoA_Rdtase_sub-bd_dom_sf"/>
</dbReference>
<accession>A0AAD6ZKY5</accession>
<protein>
    <submittedName>
        <fullName evidence="1">Uncharacterized protein</fullName>
    </submittedName>
</protein>
<dbReference type="InterPro" id="IPR002202">
    <property type="entry name" value="HMG_CoA_Rdtase"/>
</dbReference>
<dbReference type="Gene3D" id="3.90.770.10">
    <property type="entry name" value="3-hydroxy-3-methylglutaryl-coenzyme A Reductase, Chain A, domain 2"/>
    <property type="match status" value="1"/>
</dbReference>
<dbReference type="GO" id="GO:0015936">
    <property type="term" value="P:coenzyme A metabolic process"/>
    <property type="evidence" value="ECO:0007669"/>
    <property type="project" value="InterPro"/>
</dbReference>
<sequence>MQTLEEGTLVASTSRGAKALNAVSGVTTVLTAHAVTRGPAIDFPSIVEAAHARAWIASLEGHGVTFLGGVSMFFSRRVIYTIAAALALVAVAEARCGNRGLPDDCPDNSCGELAFGCFACDSGNC</sequence>
<dbReference type="Proteomes" id="UP001218218">
    <property type="component" value="Unassembled WGS sequence"/>
</dbReference>
<dbReference type="InterPro" id="IPR023074">
    <property type="entry name" value="HMG_CoA_Rdtase_cat_sf"/>
</dbReference>
<dbReference type="GO" id="GO:0005789">
    <property type="term" value="C:endoplasmic reticulum membrane"/>
    <property type="evidence" value="ECO:0007669"/>
    <property type="project" value="TreeGrafter"/>
</dbReference>
<organism evidence="1 2">
    <name type="scientific">Mycena albidolilacea</name>
    <dbReference type="NCBI Taxonomy" id="1033008"/>
    <lineage>
        <taxon>Eukaryota</taxon>
        <taxon>Fungi</taxon>
        <taxon>Dikarya</taxon>
        <taxon>Basidiomycota</taxon>
        <taxon>Agaricomycotina</taxon>
        <taxon>Agaricomycetes</taxon>
        <taxon>Agaricomycetidae</taxon>
        <taxon>Agaricales</taxon>
        <taxon>Marasmiineae</taxon>
        <taxon>Mycenaceae</taxon>
        <taxon>Mycena</taxon>
    </lineage>
</organism>
<dbReference type="GO" id="GO:0004420">
    <property type="term" value="F:hydroxymethylglutaryl-CoA reductase (NADPH) activity"/>
    <property type="evidence" value="ECO:0007669"/>
    <property type="project" value="InterPro"/>
</dbReference>
<dbReference type="EMBL" id="JARIHO010000040">
    <property type="protein sequence ID" value="KAJ7327917.1"/>
    <property type="molecule type" value="Genomic_DNA"/>
</dbReference>
<dbReference type="PANTHER" id="PTHR10572">
    <property type="entry name" value="3-HYDROXY-3-METHYLGLUTARYL-COENZYME A REDUCTASE"/>
    <property type="match status" value="1"/>
</dbReference>
<dbReference type="GO" id="GO:0008299">
    <property type="term" value="P:isoprenoid biosynthetic process"/>
    <property type="evidence" value="ECO:0007669"/>
    <property type="project" value="TreeGrafter"/>
</dbReference>
<dbReference type="GO" id="GO:0005778">
    <property type="term" value="C:peroxisomal membrane"/>
    <property type="evidence" value="ECO:0007669"/>
    <property type="project" value="TreeGrafter"/>
</dbReference>
<comment type="caution">
    <text evidence="1">The sequence shown here is derived from an EMBL/GenBank/DDBJ whole genome shotgun (WGS) entry which is preliminary data.</text>
</comment>
<proteinExistence type="predicted"/>
<keyword evidence="2" id="KW-1185">Reference proteome</keyword>
<evidence type="ECO:0000313" key="1">
    <source>
        <dbReference type="EMBL" id="KAJ7327917.1"/>
    </source>
</evidence>
<gene>
    <name evidence="1" type="ORF">DFH08DRAFT_1084597</name>
</gene>
<dbReference type="GO" id="GO:0006696">
    <property type="term" value="P:ergosterol biosynthetic process"/>
    <property type="evidence" value="ECO:0007669"/>
    <property type="project" value="TreeGrafter"/>
</dbReference>
<dbReference type="PANTHER" id="PTHR10572:SF24">
    <property type="entry name" value="3-HYDROXY-3-METHYLGLUTARYL-COENZYME A REDUCTASE"/>
    <property type="match status" value="1"/>
</dbReference>